<name>A0A2M8P1V0_9CHLR</name>
<dbReference type="AlphaFoldDB" id="A0A2M8P1V0"/>
<gene>
    <name evidence="2" type="ORF">CUN51_04105</name>
</gene>
<dbReference type="EMBL" id="PGTK01000003">
    <property type="protein sequence ID" value="PJF31520.1"/>
    <property type="molecule type" value="Genomic_DNA"/>
</dbReference>
<feature type="transmembrane region" description="Helical" evidence="1">
    <location>
        <begin position="177"/>
        <end position="199"/>
    </location>
</feature>
<feature type="transmembrane region" description="Helical" evidence="1">
    <location>
        <begin position="105"/>
        <end position="134"/>
    </location>
</feature>
<evidence type="ECO:0000313" key="3">
    <source>
        <dbReference type="Proteomes" id="UP000228921"/>
    </source>
</evidence>
<accession>A0A2M8P1V0</accession>
<feature type="transmembrane region" description="Helical" evidence="1">
    <location>
        <begin position="80"/>
        <end position="98"/>
    </location>
</feature>
<proteinExistence type="predicted"/>
<comment type="caution">
    <text evidence="2">The sequence shown here is derived from an EMBL/GenBank/DDBJ whole genome shotgun (WGS) entry which is preliminary data.</text>
</comment>
<protein>
    <recommendedName>
        <fullName evidence="4">Glycosyltransferase RgtA/B/C/D-like domain-containing protein</fullName>
    </recommendedName>
</protein>
<dbReference type="Proteomes" id="UP000228921">
    <property type="component" value="Unassembled WGS sequence"/>
</dbReference>
<evidence type="ECO:0008006" key="4">
    <source>
        <dbReference type="Google" id="ProtNLM"/>
    </source>
</evidence>
<keyword evidence="1" id="KW-0812">Transmembrane</keyword>
<sequence>MRSLSYFSGYVLIGALGALLLGNLYEPEANYALYRFAVNFAEGRGLLYGTPVGNVTTFPLAPALLAALVRLGVEPSLGSFLINAVASAFGALCLTLWLNKPHYGALYALLMLIQPSPMLTVMLALTLFGALMLWRAKPLIAGAGLGLAMLSAPYAAIFALILAFAAAGQSWSAWRRFVTPAAILPVGTGLIVQLAYALMHVALPLPDWTRLALYADLDEPPEAAQVGMWLTENTTPDALILANEAYLIGYYALPRPILDLDGKLMPLERDSFLMIRYAPDIVVLREGESVGWANFTTTYAQLHQVGALRVYGRVVNWSGLDDHGVDVNLSARFNRQDMRLVNVAIGRELRKGDLVRVRLDWQLRFAPRQTVEIKLNLLGADGIPVAGVIERLPPELWRTGAFSTYHAMLLPANTAEGTLRLFLGVDINAASLADLQVASVQCVP</sequence>
<feature type="transmembrane region" description="Helical" evidence="1">
    <location>
        <begin position="6"/>
        <end position="25"/>
    </location>
</feature>
<feature type="transmembrane region" description="Helical" evidence="1">
    <location>
        <begin position="46"/>
        <end position="68"/>
    </location>
</feature>
<keyword evidence="1" id="KW-1133">Transmembrane helix</keyword>
<organism evidence="2 3">
    <name type="scientific">Candidatus Thermofonsia Clade 1 bacterium</name>
    <dbReference type="NCBI Taxonomy" id="2364210"/>
    <lineage>
        <taxon>Bacteria</taxon>
        <taxon>Bacillati</taxon>
        <taxon>Chloroflexota</taxon>
        <taxon>Candidatus Thermofontia</taxon>
        <taxon>Candidatus Thermofonsia Clade 1</taxon>
    </lineage>
</organism>
<keyword evidence="1" id="KW-0472">Membrane</keyword>
<evidence type="ECO:0000256" key="1">
    <source>
        <dbReference type="SAM" id="Phobius"/>
    </source>
</evidence>
<feature type="transmembrane region" description="Helical" evidence="1">
    <location>
        <begin position="140"/>
        <end position="165"/>
    </location>
</feature>
<evidence type="ECO:0000313" key="2">
    <source>
        <dbReference type="EMBL" id="PJF31520.1"/>
    </source>
</evidence>
<reference evidence="2 3" key="1">
    <citation type="submission" date="2017-11" db="EMBL/GenBank/DDBJ databases">
        <title>Evolution of Phototrophy in the Chloroflexi Phylum Driven by Horizontal Gene Transfer.</title>
        <authorList>
            <person name="Ward L.M."/>
            <person name="Hemp J."/>
            <person name="Shih P.M."/>
            <person name="Mcglynn S.E."/>
            <person name="Fischer W."/>
        </authorList>
    </citation>
    <scope>NUCLEOTIDE SEQUENCE [LARGE SCALE GENOMIC DNA]</scope>
    <source>
        <strain evidence="2">CP2_2F</strain>
    </source>
</reference>